<dbReference type="PANTHER" id="PTHR45691:SF6">
    <property type="entry name" value="PROTEIN DIAPHANOUS"/>
    <property type="match status" value="1"/>
</dbReference>
<feature type="region of interest" description="Disordered" evidence="1">
    <location>
        <begin position="646"/>
        <end position="671"/>
    </location>
</feature>
<feature type="domain" description="HTH OST-type" evidence="2">
    <location>
        <begin position="706"/>
        <end position="749"/>
    </location>
</feature>
<feature type="compositionally biased region" description="Gly residues" evidence="1">
    <location>
        <begin position="450"/>
        <end position="466"/>
    </location>
</feature>
<dbReference type="Pfam" id="PF12872">
    <property type="entry name" value="OST-HTH"/>
    <property type="match status" value="1"/>
</dbReference>
<feature type="region of interest" description="Disordered" evidence="1">
    <location>
        <begin position="765"/>
        <end position="800"/>
    </location>
</feature>
<dbReference type="PANTHER" id="PTHR45691">
    <property type="entry name" value="PROTEIN DIAPHANOUS"/>
    <property type="match status" value="1"/>
</dbReference>
<name>A0A0G4HIW5_9ALVE</name>
<evidence type="ECO:0000259" key="2">
    <source>
        <dbReference type="Pfam" id="PF12872"/>
    </source>
</evidence>
<feature type="region of interest" description="Disordered" evidence="1">
    <location>
        <begin position="1"/>
        <end position="221"/>
    </location>
</feature>
<organism evidence="3">
    <name type="scientific">Chromera velia CCMP2878</name>
    <dbReference type="NCBI Taxonomy" id="1169474"/>
    <lineage>
        <taxon>Eukaryota</taxon>
        <taxon>Sar</taxon>
        <taxon>Alveolata</taxon>
        <taxon>Colpodellida</taxon>
        <taxon>Chromeraceae</taxon>
        <taxon>Chromera</taxon>
    </lineage>
</organism>
<feature type="compositionally biased region" description="Pro residues" evidence="1">
    <location>
        <begin position="651"/>
        <end position="667"/>
    </location>
</feature>
<dbReference type="VEuPathDB" id="CryptoDB:Cvel_6996"/>
<sequence length="954" mass="100612">MSGLAGLLTYDDSDSEGEKERPAAPTQPLQPKKASPLKVVKNPFQQVPSKEKRDGDFLIPDLPVSIKPSLAPESSTKRQRGEETNSSSISGKRPSPPAIETRSLSPTEGASSLQAGVRRSKWGSIPDEKEKNGDLTHSSADGSSSSSSKRASAVVGREEARSVSPQKKKMKEEKEVKKKKNRWDDDDDDDSLELGSPGGGGAKSKSGDLEDLDALDDNAPVFGFDADAHSAGDGGDRATGAGERFDPFGAIGLRGVSRGGLGGVGGILGDDLGGSPGGEEESVDSDKPLNEVTAKEFGKMISAGSSAFARKVQEGIRLITSRDPKKVLQGLGCWAAAAEIPYACKGLGYHHPVLLKGLRWLKKQSTSLVPPPFEYVPGGRCRVNGIECYRQVNAIIALVMGGRAPGSLFGEKFCDFLKRVEKMPDGPQDGEVDEGDDMMIMRAQSQESPGGVGGHRWGGQEWGGAGASPTSPYPPSPAQTTPGSVYPSSAAPGGMGHHQMKLDRPSALHELRVMLSGLDGATLEDCHNLWWSSRSGVGCLSADVRNLGFDSFEECVRAMEGIRVEVGAEGALIIRSFQTGPPEGPPNVYAMHGGMPGPHMGMYPHMQQQGGLADPQFLHGQQQQQPHHLLGHGGGLAAQTQSASMANVMGLPPPPPPNIPQPPPPPSSIASQTSFVHLYSQENVAAGQRVNSAMAAELRAVAQRVHGASLETLKKVWREEHGGEDIMFYLIGFKKLSDLLEAVPGVSVAWDGSVARVLSEGPAPVMPDGQISGGGAGNGLLPVPQPPPPPGPDPSMPAHQSSMMFQHHQVHNPSSYAHLHTHTHSHPHQHHQPTHGGETMHSAPFQSHQSLPSHMYAQQGQTPVSSSSYTSYAHQQVGEATARSPSSSASSASASAATEEKNHAAAAAAAVESASSTSLQSELAVLQSQWQAAGTDPSTMAALTQRYWQYQGST</sequence>
<feature type="region of interest" description="Disordered" evidence="1">
    <location>
        <begin position="445"/>
        <end position="502"/>
    </location>
</feature>
<proteinExistence type="predicted"/>
<gene>
    <name evidence="3" type="ORF">Cvel_6996</name>
</gene>
<dbReference type="InterPro" id="IPR025605">
    <property type="entry name" value="OST-HTH/LOTUS_dom"/>
</dbReference>
<feature type="compositionally biased region" description="Low complexity" evidence="1">
    <location>
        <begin position="138"/>
        <end position="153"/>
    </location>
</feature>
<accession>A0A0G4HIW5</accession>
<feature type="compositionally biased region" description="Polar residues" evidence="1">
    <location>
        <begin position="102"/>
        <end position="114"/>
    </location>
</feature>
<evidence type="ECO:0000313" key="3">
    <source>
        <dbReference type="EMBL" id="CEM43965.1"/>
    </source>
</evidence>
<feature type="compositionally biased region" description="Low complexity" evidence="1">
    <location>
        <begin position="880"/>
        <end position="897"/>
    </location>
</feature>
<feature type="compositionally biased region" description="Basic residues" evidence="1">
    <location>
        <begin position="819"/>
        <end position="833"/>
    </location>
</feature>
<protein>
    <recommendedName>
        <fullName evidence="2">HTH OST-type domain-containing protein</fullName>
    </recommendedName>
</protein>
<dbReference type="EMBL" id="CDMZ01002806">
    <property type="protein sequence ID" value="CEM43965.1"/>
    <property type="molecule type" value="Genomic_DNA"/>
</dbReference>
<dbReference type="AlphaFoldDB" id="A0A0G4HIW5"/>
<evidence type="ECO:0000256" key="1">
    <source>
        <dbReference type="SAM" id="MobiDB-lite"/>
    </source>
</evidence>
<reference evidence="3" key="1">
    <citation type="submission" date="2014-11" db="EMBL/GenBank/DDBJ databases">
        <authorList>
            <person name="Otto D Thomas"/>
            <person name="Naeem Raeece"/>
        </authorList>
    </citation>
    <scope>NUCLEOTIDE SEQUENCE</scope>
</reference>
<feature type="compositionally biased region" description="Polar residues" evidence="1">
    <location>
        <begin position="844"/>
        <end position="874"/>
    </location>
</feature>
<dbReference type="GO" id="GO:0005884">
    <property type="term" value="C:actin filament"/>
    <property type="evidence" value="ECO:0007669"/>
    <property type="project" value="TreeGrafter"/>
</dbReference>
<feature type="region of interest" description="Disordered" evidence="1">
    <location>
        <begin position="817"/>
        <end position="898"/>
    </location>
</feature>
<feature type="compositionally biased region" description="Pro residues" evidence="1">
    <location>
        <begin position="783"/>
        <end position="795"/>
    </location>
</feature>
<dbReference type="GO" id="GO:0030041">
    <property type="term" value="P:actin filament polymerization"/>
    <property type="evidence" value="ECO:0007669"/>
    <property type="project" value="TreeGrafter"/>
</dbReference>
<dbReference type="InterPro" id="IPR051412">
    <property type="entry name" value="Formin_Homology_Diaphanous_sf"/>
</dbReference>